<evidence type="ECO:0000256" key="2">
    <source>
        <dbReference type="SAM" id="MobiDB-lite"/>
    </source>
</evidence>
<keyword evidence="5" id="KW-1185">Reference proteome</keyword>
<keyword evidence="3" id="KW-1133">Transmembrane helix</keyword>
<gene>
    <name evidence="4" type="ORF">NHX12_031478</name>
</gene>
<keyword evidence="3" id="KW-0812">Transmembrane</keyword>
<protein>
    <recommendedName>
        <fullName evidence="6">Apolipoprotein L domain-containing protein 1</fullName>
    </recommendedName>
</protein>
<organism evidence="4 5">
    <name type="scientific">Muraenolepis orangiensis</name>
    <name type="common">Patagonian moray cod</name>
    <dbReference type="NCBI Taxonomy" id="630683"/>
    <lineage>
        <taxon>Eukaryota</taxon>
        <taxon>Metazoa</taxon>
        <taxon>Chordata</taxon>
        <taxon>Craniata</taxon>
        <taxon>Vertebrata</taxon>
        <taxon>Euteleostomi</taxon>
        <taxon>Actinopterygii</taxon>
        <taxon>Neopterygii</taxon>
        <taxon>Teleostei</taxon>
        <taxon>Neoteleostei</taxon>
        <taxon>Acanthomorphata</taxon>
        <taxon>Zeiogadaria</taxon>
        <taxon>Gadariae</taxon>
        <taxon>Gadiformes</taxon>
        <taxon>Muraenolepidoidei</taxon>
        <taxon>Muraenolepididae</taxon>
        <taxon>Muraenolepis</taxon>
    </lineage>
</organism>
<dbReference type="InterPro" id="IPR008405">
    <property type="entry name" value="ApoL"/>
</dbReference>
<accession>A0A9Q0E9P9</accession>
<keyword evidence="3" id="KW-0472">Membrane</keyword>
<dbReference type="GO" id="GO:0006869">
    <property type="term" value="P:lipid transport"/>
    <property type="evidence" value="ECO:0007669"/>
    <property type="project" value="InterPro"/>
</dbReference>
<feature type="transmembrane region" description="Helical" evidence="3">
    <location>
        <begin position="95"/>
        <end position="115"/>
    </location>
</feature>
<evidence type="ECO:0008006" key="6">
    <source>
        <dbReference type="Google" id="ProtNLM"/>
    </source>
</evidence>
<dbReference type="AlphaFoldDB" id="A0A9Q0E9P9"/>
<dbReference type="OrthoDB" id="8954999at2759"/>
<dbReference type="Pfam" id="PF05461">
    <property type="entry name" value="ApoL"/>
    <property type="match status" value="1"/>
</dbReference>
<evidence type="ECO:0000313" key="5">
    <source>
        <dbReference type="Proteomes" id="UP001148018"/>
    </source>
</evidence>
<sequence>AGSYRSPVPSRPPPPRPGHPKAPPNAPDSPVYEERKVPPPPPKTYIDFNQKAIRVTRALHHLKFLLDALQRRLSDLTAFSDDLDKKRQKSKTMGIAGGTAGAVGGVAAVVGVVLAPVTMGISLVATAIGTGMVATAGGMGVRAAIADKRRTPDKASLERVLRDYMKDAVDAECCALVVRVGMDELRACGGGPELRGEAVLPEAQTAARLSRSTLGKDVSANLLQAFSIELELYFTEKKGQKLKRINERKFACRVRELAKHLQESLDELKQTWKTFSG</sequence>
<evidence type="ECO:0000256" key="3">
    <source>
        <dbReference type="SAM" id="Phobius"/>
    </source>
</evidence>
<feature type="region of interest" description="Disordered" evidence="2">
    <location>
        <begin position="1"/>
        <end position="45"/>
    </location>
</feature>
<name>A0A9Q0E9P9_9TELE</name>
<dbReference type="GO" id="GO:0008289">
    <property type="term" value="F:lipid binding"/>
    <property type="evidence" value="ECO:0007669"/>
    <property type="project" value="InterPro"/>
</dbReference>
<feature type="compositionally biased region" description="Pro residues" evidence="2">
    <location>
        <begin position="9"/>
        <end position="27"/>
    </location>
</feature>
<comment type="caution">
    <text evidence="4">The sequence shown here is derived from an EMBL/GenBank/DDBJ whole genome shotgun (WGS) entry which is preliminary data.</text>
</comment>
<comment type="similarity">
    <text evidence="1">Belongs to the apolipoprotein L family.</text>
</comment>
<dbReference type="Proteomes" id="UP001148018">
    <property type="component" value="Unassembled WGS sequence"/>
</dbReference>
<feature type="non-terminal residue" evidence="4">
    <location>
        <position position="277"/>
    </location>
</feature>
<dbReference type="PANTHER" id="PTHR14096:SF59">
    <property type="entry name" value="APOLIPOPROTEIN L, 1 ISOFORM X1"/>
    <property type="match status" value="1"/>
</dbReference>
<dbReference type="PANTHER" id="PTHR14096">
    <property type="entry name" value="APOLIPOPROTEIN L"/>
    <property type="match status" value="1"/>
</dbReference>
<dbReference type="EMBL" id="JANIIK010000047">
    <property type="protein sequence ID" value="KAJ3600497.1"/>
    <property type="molecule type" value="Genomic_DNA"/>
</dbReference>
<dbReference type="GO" id="GO:0042157">
    <property type="term" value="P:lipoprotein metabolic process"/>
    <property type="evidence" value="ECO:0007669"/>
    <property type="project" value="InterPro"/>
</dbReference>
<feature type="transmembrane region" description="Helical" evidence="3">
    <location>
        <begin position="121"/>
        <end position="145"/>
    </location>
</feature>
<proteinExistence type="inferred from homology"/>
<evidence type="ECO:0000256" key="1">
    <source>
        <dbReference type="ARBA" id="ARBA00010090"/>
    </source>
</evidence>
<dbReference type="GO" id="GO:0005576">
    <property type="term" value="C:extracellular region"/>
    <property type="evidence" value="ECO:0007669"/>
    <property type="project" value="InterPro"/>
</dbReference>
<dbReference type="GO" id="GO:0016020">
    <property type="term" value="C:membrane"/>
    <property type="evidence" value="ECO:0007669"/>
    <property type="project" value="TreeGrafter"/>
</dbReference>
<reference evidence="4" key="1">
    <citation type="submission" date="2022-07" db="EMBL/GenBank/DDBJ databases">
        <title>Chromosome-level genome of Muraenolepis orangiensis.</title>
        <authorList>
            <person name="Kim J."/>
        </authorList>
    </citation>
    <scope>NUCLEOTIDE SEQUENCE</scope>
    <source>
        <strain evidence="4">KU_S4_2022</strain>
        <tissue evidence="4">Muscle</tissue>
    </source>
</reference>
<evidence type="ECO:0000313" key="4">
    <source>
        <dbReference type="EMBL" id="KAJ3600497.1"/>
    </source>
</evidence>